<feature type="binding site" evidence="15">
    <location>
        <position position="283"/>
    </location>
    <ligand>
        <name>Ca(2+)</name>
        <dbReference type="ChEBI" id="CHEBI:29108"/>
        <label>2</label>
    </ligand>
</feature>
<feature type="disulfide bond" evidence="17">
    <location>
        <begin position="102"/>
        <end position="108"/>
    </location>
</feature>
<evidence type="ECO:0000256" key="18">
    <source>
        <dbReference type="RuleBase" id="RU362060"/>
    </source>
</evidence>
<dbReference type="PRINTS" id="PR00461">
    <property type="entry name" value="PLPEROXIDASE"/>
</dbReference>
<keyword evidence="6 18" id="KW-0575">Peroxidase</keyword>
<dbReference type="InterPro" id="IPR010255">
    <property type="entry name" value="Haem_peroxidase_sf"/>
</dbReference>
<reference evidence="20 22" key="2">
    <citation type="journal article" date="2018" name="Plant J.">
        <title>The Physcomitrella patens chromosome-scale assembly reveals moss genome structure and evolution.</title>
        <authorList>
            <person name="Lang D."/>
            <person name="Ullrich K.K."/>
            <person name="Murat F."/>
            <person name="Fuchs J."/>
            <person name="Jenkins J."/>
            <person name="Haas F.B."/>
            <person name="Piednoel M."/>
            <person name="Gundlach H."/>
            <person name="Van Bel M."/>
            <person name="Meyberg R."/>
            <person name="Vives C."/>
            <person name="Morata J."/>
            <person name="Symeonidi A."/>
            <person name="Hiss M."/>
            <person name="Muchero W."/>
            <person name="Kamisugi Y."/>
            <person name="Saleh O."/>
            <person name="Blanc G."/>
            <person name="Decker E.L."/>
            <person name="van Gessel N."/>
            <person name="Grimwood J."/>
            <person name="Hayes R.D."/>
            <person name="Graham S.W."/>
            <person name="Gunter L.E."/>
            <person name="McDaniel S.F."/>
            <person name="Hoernstein S.N.W."/>
            <person name="Larsson A."/>
            <person name="Li F.W."/>
            <person name="Perroud P.F."/>
            <person name="Phillips J."/>
            <person name="Ranjan P."/>
            <person name="Rokshar D.S."/>
            <person name="Rothfels C.J."/>
            <person name="Schneider L."/>
            <person name="Shu S."/>
            <person name="Stevenson D.W."/>
            <person name="Thummler F."/>
            <person name="Tillich M."/>
            <person name="Villarreal Aguilar J.C."/>
            <person name="Widiez T."/>
            <person name="Wong G.K."/>
            <person name="Wymore A."/>
            <person name="Zhang Y."/>
            <person name="Zimmer A.D."/>
            <person name="Quatrano R.S."/>
            <person name="Mayer K.F.X."/>
            <person name="Goodstein D."/>
            <person name="Casacuberta J.M."/>
            <person name="Vandepoele K."/>
            <person name="Reski R."/>
            <person name="Cuming A.C."/>
            <person name="Tuskan G.A."/>
            <person name="Maumus F."/>
            <person name="Salse J."/>
            <person name="Schmutz J."/>
            <person name="Rensing S.A."/>
        </authorList>
    </citation>
    <scope>NUCLEOTIDE SEQUENCE [LARGE SCALE GENOMIC DNA]</scope>
    <source>
        <strain evidence="21 22">cv. Gransden 2004</strain>
    </source>
</reference>
<dbReference type="AlphaFoldDB" id="A9RJ25"/>
<evidence type="ECO:0000256" key="15">
    <source>
        <dbReference type="PIRSR" id="PIRSR600823-3"/>
    </source>
</evidence>
<dbReference type="InterPro" id="IPR033905">
    <property type="entry name" value="Secretory_peroxidase"/>
</dbReference>
<evidence type="ECO:0000313" key="20">
    <source>
        <dbReference type="EMBL" id="PNR30551.1"/>
    </source>
</evidence>
<feature type="domain" description="Plant heme peroxidase family profile" evidence="19">
    <location>
        <begin position="58"/>
        <end position="364"/>
    </location>
</feature>
<dbReference type="CDD" id="cd00693">
    <property type="entry name" value="secretory_peroxidase"/>
    <property type="match status" value="1"/>
</dbReference>
<protein>
    <recommendedName>
        <fullName evidence="4 18">Peroxidase</fullName>
        <ecNumber evidence="4 18">1.11.1.7</ecNumber>
    </recommendedName>
</protein>
<feature type="binding site" evidence="15">
    <location>
        <position position="111"/>
    </location>
    <ligand>
        <name>Ca(2+)</name>
        <dbReference type="ChEBI" id="CHEBI:29108"/>
        <label>1</label>
    </ligand>
</feature>
<dbReference type="PaxDb" id="3218-PP1S12_174V6.1"/>
<organism evidence="20">
    <name type="scientific">Physcomitrium patens</name>
    <name type="common">Spreading-leaved earth moss</name>
    <name type="synonym">Physcomitrella patens</name>
    <dbReference type="NCBI Taxonomy" id="3218"/>
    <lineage>
        <taxon>Eukaryota</taxon>
        <taxon>Viridiplantae</taxon>
        <taxon>Streptophyta</taxon>
        <taxon>Embryophyta</taxon>
        <taxon>Bryophyta</taxon>
        <taxon>Bryophytina</taxon>
        <taxon>Bryopsida</taxon>
        <taxon>Funariidae</taxon>
        <taxon>Funariales</taxon>
        <taxon>Funariaceae</taxon>
        <taxon>Physcomitrium</taxon>
    </lineage>
</organism>
<dbReference type="EMBL" id="ABEU02000022">
    <property type="protein sequence ID" value="PNR30551.1"/>
    <property type="molecule type" value="Genomic_DNA"/>
</dbReference>
<dbReference type="GO" id="GO:0042744">
    <property type="term" value="P:hydrogen peroxide catabolic process"/>
    <property type="evidence" value="ECO:0007669"/>
    <property type="project" value="UniProtKB-KW"/>
</dbReference>
<dbReference type="GeneID" id="112274794"/>
<feature type="chain" id="PRO_5014205156" description="Peroxidase" evidence="18">
    <location>
        <begin position="23"/>
        <end position="364"/>
    </location>
</feature>
<dbReference type="EnsemblPlants" id="Pp3c22_8030V3.3">
    <property type="protein sequence ID" value="Pp3c22_8030V3.3"/>
    <property type="gene ID" value="Pp3c22_8030"/>
</dbReference>
<feature type="disulfide bond" evidence="17">
    <location>
        <begin position="237"/>
        <end position="269"/>
    </location>
</feature>
<keyword evidence="22" id="KW-1185">Reference proteome</keyword>
<evidence type="ECO:0000256" key="12">
    <source>
        <dbReference type="ARBA" id="ARBA00023157"/>
    </source>
</evidence>
<accession>A9RJ25</accession>
<dbReference type="GO" id="GO:0140825">
    <property type="term" value="F:lactoperoxidase activity"/>
    <property type="evidence" value="ECO:0007669"/>
    <property type="project" value="UniProtKB-EC"/>
</dbReference>
<comment type="catalytic activity">
    <reaction evidence="1 18">
        <text>2 a phenolic donor + H2O2 = 2 a phenolic radical donor + 2 H2O</text>
        <dbReference type="Rhea" id="RHEA:56136"/>
        <dbReference type="ChEBI" id="CHEBI:15377"/>
        <dbReference type="ChEBI" id="CHEBI:16240"/>
        <dbReference type="ChEBI" id="CHEBI:139520"/>
        <dbReference type="ChEBI" id="CHEBI:139521"/>
        <dbReference type="EC" id="1.11.1.7"/>
    </reaction>
</comment>
<dbReference type="SUPFAM" id="SSF48113">
    <property type="entry name" value="Heme-dependent peroxidases"/>
    <property type="match status" value="1"/>
</dbReference>
<dbReference type="InterPro" id="IPR002016">
    <property type="entry name" value="Haem_peroxidase"/>
</dbReference>
<evidence type="ECO:0000256" key="10">
    <source>
        <dbReference type="ARBA" id="ARBA00022837"/>
    </source>
</evidence>
<comment type="similarity">
    <text evidence="3">Belongs to the peroxidase family. Ascorbate peroxidase subfamily.</text>
</comment>
<comment type="cofactor">
    <cofactor evidence="15 18">
        <name>heme b</name>
        <dbReference type="ChEBI" id="CHEBI:60344"/>
    </cofactor>
    <text evidence="15 18">Binds 1 heme b (iron(II)-protoporphyrin IX) group per subunit.</text>
</comment>
<keyword evidence="7 18" id="KW-0349">Heme</keyword>
<evidence type="ECO:0000256" key="2">
    <source>
        <dbReference type="ARBA" id="ARBA00002322"/>
    </source>
</evidence>
<evidence type="ECO:0000256" key="6">
    <source>
        <dbReference type="ARBA" id="ARBA00022559"/>
    </source>
</evidence>
<evidence type="ECO:0000256" key="3">
    <source>
        <dbReference type="ARBA" id="ARBA00006873"/>
    </source>
</evidence>
<name>A9RJ25_PHYPA</name>
<reference evidence="21" key="3">
    <citation type="submission" date="2020-12" db="UniProtKB">
        <authorList>
            <consortium name="EnsemblPlants"/>
        </authorList>
    </citation>
    <scope>IDENTIFICATION</scope>
</reference>
<dbReference type="RefSeq" id="XP_024360330.1">
    <property type="nucleotide sequence ID" value="XM_024504562.2"/>
</dbReference>
<evidence type="ECO:0000256" key="17">
    <source>
        <dbReference type="PIRSR" id="PIRSR600823-5"/>
    </source>
</evidence>
<keyword evidence="9 18" id="KW-0732">Signal</keyword>
<dbReference type="PRINTS" id="PR00458">
    <property type="entry name" value="PEROXIDASE"/>
</dbReference>
<evidence type="ECO:0000256" key="1">
    <source>
        <dbReference type="ARBA" id="ARBA00000189"/>
    </source>
</evidence>
<keyword evidence="11 15" id="KW-0408">Iron</keyword>
<keyword evidence="8 15" id="KW-0479">Metal-binding</keyword>
<feature type="disulfide bond" evidence="17">
    <location>
        <begin position="69"/>
        <end position="150"/>
    </location>
</feature>
<reference evidence="20 22" key="1">
    <citation type="journal article" date="2008" name="Science">
        <title>The Physcomitrella genome reveals evolutionary insights into the conquest of land by plants.</title>
        <authorList>
            <person name="Rensing S."/>
            <person name="Lang D."/>
            <person name="Zimmer A."/>
            <person name="Terry A."/>
            <person name="Salamov A."/>
            <person name="Shapiro H."/>
            <person name="Nishiyama T."/>
            <person name="Perroud P.-F."/>
            <person name="Lindquist E."/>
            <person name="Kamisugi Y."/>
            <person name="Tanahashi T."/>
            <person name="Sakakibara K."/>
            <person name="Fujita T."/>
            <person name="Oishi K."/>
            <person name="Shin-I T."/>
            <person name="Kuroki Y."/>
            <person name="Toyoda A."/>
            <person name="Suzuki Y."/>
            <person name="Hashimoto A."/>
            <person name="Yamaguchi K."/>
            <person name="Sugano A."/>
            <person name="Kohara Y."/>
            <person name="Fujiyama A."/>
            <person name="Anterola A."/>
            <person name="Aoki S."/>
            <person name="Ashton N."/>
            <person name="Barbazuk W.B."/>
            <person name="Barker E."/>
            <person name="Bennetzen J."/>
            <person name="Bezanilla M."/>
            <person name="Blankenship R."/>
            <person name="Cho S.H."/>
            <person name="Dutcher S."/>
            <person name="Estelle M."/>
            <person name="Fawcett J.A."/>
            <person name="Gundlach H."/>
            <person name="Hanada K."/>
            <person name="Heyl A."/>
            <person name="Hicks K.A."/>
            <person name="Hugh J."/>
            <person name="Lohr M."/>
            <person name="Mayer K."/>
            <person name="Melkozernov A."/>
            <person name="Murata T."/>
            <person name="Nelson D."/>
            <person name="Pils B."/>
            <person name="Prigge M."/>
            <person name="Reiss B."/>
            <person name="Renner T."/>
            <person name="Rombauts S."/>
            <person name="Rushton P."/>
            <person name="Sanderfoot A."/>
            <person name="Schween G."/>
            <person name="Shiu S.-H."/>
            <person name="Stueber K."/>
            <person name="Theodoulou F.L."/>
            <person name="Tu H."/>
            <person name="Van de Peer Y."/>
            <person name="Verrier P.J."/>
            <person name="Waters E."/>
            <person name="Wood A."/>
            <person name="Yang L."/>
            <person name="Cove D."/>
            <person name="Cuming A."/>
            <person name="Hasebe M."/>
            <person name="Lucas S."/>
            <person name="Mishler D.B."/>
            <person name="Reski R."/>
            <person name="Grigoriev I."/>
            <person name="Quatrano R.S."/>
            <person name="Boore J.L."/>
        </authorList>
    </citation>
    <scope>NUCLEOTIDE SEQUENCE [LARGE SCALE GENOMIC DNA]</scope>
    <source>
        <strain evidence="21 22">cv. Gransden 2004</strain>
    </source>
</reference>
<dbReference type="GO" id="GO:0005576">
    <property type="term" value="C:extracellular region"/>
    <property type="evidence" value="ECO:0007669"/>
    <property type="project" value="UniProtKB-SubCell"/>
</dbReference>
<feature type="binding site" evidence="14">
    <location>
        <position position="200"/>
    </location>
    <ligand>
        <name>substrate</name>
    </ligand>
</feature>
<dbReference type="Gramene" id="Pp3c22_8030V3.3">
    <property type="protein sequence ID" value="Pp3c22_8030V3.3"/>
    <property type="gene ID" value="Pp3c22_8030"/>
</dbReference>
<dbReference type="EnsemblPlants" id="Pp3c22_8030V3.1">
    <property type="protein sequence ID" value="Pp3c22_8030V3.1"/>
    <property type="gene ID" value="Pp3c22_8030"/>
</dbReference>
<dbReference type="Gramene" id="Pp3c22_8030V3.2">
    <property type="protein sequence ID" value="Pp3c22_8030V3.2"/>
    <property type="gene ID" value="Pp3c22_8030"/>
</dbReference>
<evidence type="ECO:0000313" key="21">
    <source>
        <dbReference type="EnsemblPlants" id="Pp3c22_8030V3.1"/>
    </source>
</evidence>
<dbReference type="GO" id="GO:0009505">
    <property type="term" value="C:plant-type cell wall"/>
    <property type="evidence" value="ECO:0000318"/>
    <property type="project" value="GO_Central"/>
</dbReference>
<dbReference type="InterPro" id="IPR019793">
    <property type="entry name" value="Peroxidases_heam-ligand_BS"/>
</dbReference>
<dbReference type="GO" id="GO:0004601">
    <property type="term" value="F:peroxidase activity"/>
    <property type="evidence" value="ECO:0000318"/>
    <property type="project" value="GO_Central"/>
</dbReference>
<comment type="similarity">
    <text evidence="18">Belongs to the peroxidase family. Classical plant (class III) peroxidase subfamily.</text>
</comment>
<dbReference type="GO" id="GO:0006979">
    <property type="term" value="P:response to oxidative stress"/>
    <property type="evidence" value="ECO:0007669"/>
    <property type="project" value="UniProtKB-UniRule"/>
</dbReference>
<dbReference type="EC" id="1.11.1.7" evidence="4 18"/>
<dbReference type="GO" id="GO:0006950">
    <property type="term" value="P:response to stress"/>
    <property type="evidence" value="ECO:0000318"/>
    <property type="project" value="GO_Central"/>
</dbReference>
<dbReference type="STRING" id="3218.A9RJ25"/>
<keyword evidence="5 18" id="KW-0964">Secreted</keyword>
<dbReference type="Pfam" id="PF00141">
    <property type="entry name" value="peroxidase"/>
    <property type="match status" value="1"/>
</dbReference>
<feature type="binding site" evidence="15">
    <location>
        <position position="286"/>
    </location>
    <ligand>
        <name>Ca(2+)</name>
        <dbReference type="ChEBI" id="CHEBI:29108"/>
        <label>2</label>
    </ligand>
</feature>
<feature type="site" description="Transition state stabilizer" evidence="16">
    <location>
        <position position="96"/>
    </location>
</feature>
<feature type="disulfide bond" evidence="17">
    <location>
        <begin position="158"/>
        <end position="360"/>
    </location>
</feature>
<evidence type="ECO:0000259" key="19">
    <source>
        <dbReference type="PROSITE" id="PS50873"/>
    </source>
</evidence>
<dbReference type="InterPro" id="IPR000823">
    <property type="entry name" value="Peroxidase_pln"/>
</dbReference>
<dbReference type="eggNOG" id="ENOG502QPI1">
    <property type="taxonomic scope" value="Eukaryota"/>
</dbReference>
<dbReference type="Gene3D" id="1.10.520.10">
    <property type="match status" value="1"/>
</dbReference>
<dbReference type="Gene3D" id="1.10.420.10">
    <property type="entry name" value="Peroxidase, domain 2"/>
    <property type="match status" value="1"/>
</dbReference>
<feature type="binding site" evidence="15">
    <location>
        <position position="109"/>
    </location>
    <ligand>
        <name>Ca(2+)</name>
        <dbReference type="ChEBI" id="CHEBI:29108"/>
        <label>1</label>
    </ligand>
</feature>
<evidence type="ECO:0000256" key="8">
    <source>
        <dbReference type="ARBA" id="ARBA00022723"/>
    </source>
</evidence>
<keyword evidence="18" id="KW-0560">Oxidoreductase</keyword>
<dbReference type="Gramene" id="Pp3c22_8030V3.1">
    <property type="protein sequence ID" value="Pp3c22_8030V3.1"/>
    <property type="gene ID" value="Pp3c22_8030"/>
</dbReference>
<evidence type="ECO:0000313" key="22">
    <source>
        <dbReference type="Proteomes" id="UP000006727"/>
    </source>
</evidence>
<dbReference type="EnsemblPlants" id="Pp3c22_8030V3.2">
    <property type="protein sequence ID" value="Pp3c22_8030V3.2"/>
    <property type="gene ID" value="Pp3c22_8030"/>
</dbReference>
<evidence type="ECO:0000256" key="5">
    <source>
        <dbReference type="ARBA" id="ARBA00022525"/>
    </source>
</evidence>
<evidence type="ECO:0000256" key="16">
    <source>
        <dbReference type="PIRSR" id="PIRSR600823-4"/>
    </source>
</evidence>
<dbReference type="GO" id="GO:0046872">
    <property type="term" value="F:metal ion binding"/>
    <property type="evidence" value="ECO:0007669"/>
    <property type="project" value="UniProtKB-UniRule"/>
</dbReference>
<dbReference type="PANTHER" id="PTHR31517">
    <property type="match status" value="1"/>
</dbReference>
<proteinExistence type="inferred from homology"/>
<feature type="binding site" evidence="15">
    <location>
        <position position="101"/>
    </location>
    <ligand>
        <name>Ca(2+)</name>
        <dbReference type="ChEBI" id="CHEBI:29108"/>
        <label>1</label>
    </ligand>
</feature>
<sequence length="364" mass="40038">MRRDKHLRLLVTYIIFLLAANSFSSLLGEAASEKNTKKGGDQNGDQNVAAVPPAQASKLRYNHYRTTRCSKVESVVTTEVTKRSKRDPTLIAALLRLFFHDCFANKQCDASLLIKKMPKNEKTELHSGSNVGIKGLAFMDYLKTKVVESCNGSNIVSCADILALAARDAYVLASKRPAYPVLLGRLDGMVSLVKDADSLPGARTPINTIVSVFKDAGFTTEEAVILSGAHTIGEAKCKFFNDRLHNFLNTKKPDRTMDPALVEQLKKICPNMTANLESPAFLDQGTRRVFDKSYFVQVTRQRGVLQSDQNLFANAATKQFVTGLASGTEENFLSKFEKAMAKLGNLGATTNYKGNIRRVCSVLN</sequence>
<comment type="subcellular location">
    <subcellularLocation>
        <location evidence="18">Secreted</location>
    </subcellularLocation>
</comment>
<evidence type="ECO:0000256" key="11">
    <source>
        <dbReference type="ARBA" id="ARBA00023004"/>
    </source>
</evidence>
<dbReference type="OrthoDB" id="2113341at2759"/>
<feature type="binding site" evidence="15">
    <location>
        <position position="124"/>
    </location>
    <ligand>
        <name>Ca(2+)</name>
        <dbReference type="ChEBI" id="CHEBI:29108"/>
        <label>1</label>
    </ligand>
</feature>
<feature type="binding site" evidence="15">
    <location>
        <position position="291"/>
    </location>
    <ligand>
        <name>Ca(2+)</name>
        <dbReference type="ChEBI" id="CHEBI:29108"/>
        <label>2</label>
    </ligand>
</feature>
<comment type="cofactor">
    <cofactor evidence="15 18">
        <name>Ca(2+)</name>
        <dbReference type="ChEBI" id="CHEBI:29108"/>
    </cofactor>
    <text evidence="15 18">Binds 2 calcium ions per subunit.</text>
</comment>
<keyword evidence="12 17" id="KW-1015">Disulfide bond</keyword>
<feature type="binding site" evidence="15">
    <location>
        <position position="231"/>
    </location>
    <ligand>
        <name>Ca(2+)</name>
        <dbReference type="ChEBI" id="CHEBI:29108"/>
        <label>2</label>
    </ligand>
</feature>
<gene>
    <name evidence="21" type="primary">LOC112274794</name>
    <name evidence="20" type="ORF">PHYPA_026867</name>
</gene>
<evidence type="ECO:0000256" key="13">
    <source>
        <dbReference type="PIRSR" id="PIRSR600823-1"/>
    </source>
</evidence>
<evidence type="ECO:0000256" key="7">
    <source>
        <dbReference type="ARBA" id="ARBA00022617"/>
    </source>
</evidence>
<dbReference type="PROSITE" id="PS00435">
    <property type="entry name" value="PEROXIDASE_1"/>
    <property type="match status" value="1"/>
</dbReference>
<evidence type="ECO:0000256" key="9">
    <source>
        <dbReference type="ARBA" id="ARBA00022729"/>
    </source>
</evidence>
<dbReference type="FunFam" id="1.10.420.10:FF:000007">
    <property type="entry name" value="Peroxidase"/>
    <property type="match status" value="1"/>
</dbReference>
<keyword evidence="10 15" id="KW-0106">Calcium</keyword>
<evidence type="ECO:0000256" key="14">
    <source>
        <dbReference type="PIRSR" id="PIRSR600823-2"/>
    </source>
</evidence>
<dbReference type="GO" id="GO:0020037">
    <property type="term" value="F:heme binding"/>
    <property type="evidence" value="ECO:0007669"/>
    <property type="project" value="UniProtKB-UniRule"/>
</dbReference>
<feature type="active site" description="Proton acceptor" evidence="13">
    <location>
        <position position="100"/>
    </location>
</feature>
<feature type="binding site" description="axial binding residue" evidence="15">
    <location>
        <position position="230"/>
    </location>
    <ligand>
        <name>heme b</name>
        <dbReference type="ChEBI" id="CHEBI:60344"/>
    </ligand>
    <ligandPart>
        <name>Fe</name>
        <dbReference type="ChEBI" id="CHEBI:18248"/>
    </ligandPart>
</feature>
<dbReference type="KEGG" id="ppp:112274794"/>
<dbReference type="Proteomes" id="UP000006727">
    <property type="component" value="Chromosome 22"/>
</dbReference>
<dbReference type="HOGENOM" id="CLU_010543_0_1_1"/>
<dbReference type="PROSITE" id="PS50873">
    <property type="entry name" value="PEROXIDASE_4"/>
    <property type="match status" value="1"/>
</dbReference>
<keyword evidence="18" id="KW-0376">Hydrogen peroxide</keyword>
<evidence type="ECO:0000256" key="4">
    <source>
        <dbReference type="ARBA" id="ARBA00012313"/>
    </source>
</evidence>
<dbReference type="PANTHER" id="PTHR31517:SF59">
    <property type="entry name" value="PEROXIDASE"/>
    <property type="match status" value="1"/>
</dbReference>
<feature type="signal peptide" evidence="18">
    <location>
        <begin position="1"/>
        <end position="22"/>
    </location>
</feature>
<dbReference type="RefSeq" id="XP_024360329.1">
    <property type="nucleotide sequence ID" value="XM_024504561.2"/>
</dbReference>
<comment type="function">
    <text evidence="2">Removal of H(2)O(2), oxidation of toxic reductants, biosynthesis and degradation of lignin, suberization, auxin catabolism, response to environmental stresses such as wounding, pathogen attack and oxidative stress. These functions might be dependent on each isozyme/isoform in each plant tissue.</text>
</comment>